<dbReference type="Proteomes" id="UP000321393">
    <property type="component" value="Unassembled WGS sequence"/>
</dbReference>
<comment type="caution">
    <text evidence="1">The sequence shown here is derived from an EMBL/GenBank/DDBJ whole genome shotgun (WGS) entry which is preliminary data.</text>
</comment>
<gene>
    <name evidence="2" type="ORF">E5676_scaffold45G00440</name>
    <name evidence="1" type="ORF">E6C27_scaffold131G002140</name>
</gene>
<protein>
    <submittedName>
        <fullName evidence="1">Ty3-gypsy retrotransposon protein</fullName>
    </submittedName>
</protein>
<evidence type="ECO:0000313" key="4">
    <source>
        <dbReference type="Proteomes" id="UP000321947"/>
    </source>
</evidence>
<dbReference type="InterPro" id="IPR021109">
    <property type="entry name" value="Peptidase_aspartic_dom_sf"/>
</dbReference>
<dbReference type="OrthoDB" id="1934862at2759"/>
<dbReference type="EMBL" id="SSTD01008722">
    <property type="protein sequence ID" value="TYK15010.1"/>
    <property type="molecule type" value="Genomic_DNA"/>
</dbReference>
<accession>A0A5A7ULB9</accession>
<sequence>MRTIMGFSSKGTMKLRGVVKDKKMLILIDYRATHNFIHQSLIDELEQAIAEGTTFGVTIGDGSNRKGKELCQRVEVKLLELTIIADFLMAEYHEPYENALANFNYVI</sequence>
<proteinExistence type="predicted"/>
<dbReference type="Gene3D" id="2.40.70.10">
    <property type="entry name" value="Acid Proteases"/>
    <property type="match status" value="1"/>
</dbReference>
<dbReference type="AlphaFoldDB" id="A0A5A7ULB9"/>
<evidence type="ECO:0000313" key="2">
    <source>
        <dbReference type="EMBL" id="TYK15010.1"/>
    </source>
</evidence>
<reference evidence="3 4" key="1">
    <citation type="submission" date="2019-08" db="EMBL/GenBank/DDBJ databases">
        <title>Draft genome sequences of two oriental melons (Cucumis melo L. var makuwa).</title>
        <authorList>
            <person name="Kwon S.-Y."/>
        </authorList>
    </citation>
    <scope>NUCLEOTIDE SEQUENCE [LARGE SCALE GENOMIC DNA]</scope>
    <source>
        <strain evidence="4">cv. Chang Bougi</strain>
        <strain evidence="3">cv. SW 3</strain>
        <tissue evidence="1">Leaf</tissue>
    </source>
</reference>
<evidence type="ECO:0000313" key="3">
    <source>
        <dbReference type="Proteomes" id="UP000321393"/>
    </source>
</evidence>
<dbReference type="Proteomes" id="UP000321947">
    <property type="component" value="Unassembled WGS sequence"/>
</dbReference>
<organism evidence="1 3">
    <name type="scientific">Cucumis melo var. makuwa</name>
    <name type="common">Oriental melon</name>
    <dbReference type="NCBI Taxonomy" id="1194695"/>
    <lineage>
        <taxon>Eukaryota</taxon>
        <taxon>Viridiplantae</taxon>
        <taxon>Streptophyta</taxon>
        <taxon>Embryophyta</taxon>
        <taxon>Tracheophyta</taxon>
        <taxon>Spermatophyta</taxon>
        <taxon>Magnoliopsida</taxon>
        <taxon>eudicotyledons</taxon>
        <taxon>Gunneridae</taxon>
        <taxon>Pentapetalae</taxon>
        <taxon>rosids</taxon>
        <taxon>fabids</taxon>
        <taxon>Cucurbitales</taxon>
        <taxon>Cucurbitaceae</taxon>
        <taxon>Benincaseae</taxon>
        <taxon>Cucumis</taxon>
    </lineage>
</organism>
<dbReference type="EMBL" id="SSTE01008862">
    <property type="protein sequence ID" value="KAA0054259.1"/>
    <property type="molecule type" value="Genomic_DNA"/>
</dbReference>
<evidence type="ECO:0000313" key="1">
    <source>
        <dbReference type="EMBL" id="KAA0054259.1"/>
    </source>
</evidence>
<name>A0A5A7ULB9_CUCMM</name>